<feature type="transmembrane region" description="Helical" evidence="1">
    <location>
        <begin position="12"/>
        <end position="30"/>
    </location>
</feature>
<dbReference type="Proteomes" id="UP000049127">
    <property type="component" value="Unassembled WGS sequence"/>
</dbReference>
<sequence length="56" mass="6512">MLKHKKNYRLLFWFLSGVICAVLGYFLNSMNISSTLYMACFISILIFLGIKFSIIK</sequence>
<evidence type="ECO:0000313" key="3">
    <source>
        <dbReference type="Proteomes" id="UP000049127"/>
    </source>
</evidence>
<keyword evidence="1" id="KW-0472">Membrane</keyword>
<dbReference type="RefSeq" id="WP_155485991.1">
    <property type="nucleotide sequence ID" value="NZ_CDNI01000003.1"/>
</dbReference>
<proteinExistence type="predicted"/>
<evidence type="ECO:0000256" key="1">
    <source>
        <dbReference type="SAM" id="Phobius"/>
    </source>
</evidence>
<accession>A0A0C7G9X3</accession>
<keyword evidence="1" id="KW-0812">Transmembrane</keyword>
<gene>
    <name evidence="2" type="ORF">R28058_21521</name>
</gene>
<feature type="transmembrane region" description="Helical" evidence="1">
    <location>
        <begin position="36"/>
        <end position="54"/>
    </location>
</feature>
<protein>
    <submittedName>
        <fullName evidence="2">Uncharacterized protein</fullName>
    </submittedName>
</protein>
<keyword evidence="1" id="KW-1133">Transmembrane helix</keyword>
<dbReference type="AlphaFoldDB" id="A0A0C7G9X3"/>
<dbReference type="EMBL" id="CEKZ01000003">
    <property type="protein sequence ID" value="CEQ04419.1"/>
    <property type="molecule type" value="Genomic_DNA"/>
</dbReference>
<evidence type="ECO:0000313" key="2">
    <source>
        <dbReference type="EMBL" id="CEQ04419.1"/>
    </source>
</evidence>
<reference evidence="2 3" key="1">
    <citation type="submission" date="2015-01" db="EMBL/GenBank/DDBJ databases">
        <authorList>
            <person name="Aslett A.Martin."/>
            <person name="De Silva Nishadi"/>
        </authorList>
    </citation>
    <scope>NUCLEOTIDE SEQUENCE [LARGE SCALE GENOMIC DNA]</scope>
    <source>
        <strain evidence="2 3">R28058</strain>
    </source>
</reference>
<name>A0A0C7G9X3_PARSO</name>
<organism evidence="2 3">
    <name type="scientific">Paraclostridium sordellii</name>
    <name type="common">Clostridium sordellii</name>
    <dbReference type="NCBI Taxonomy" id="1505"/>
    <lineage>
        <taxon>Bacteria</taxon>
        <taxon>Bacillati</taxon>
        <taxon>Bacillota</taxon>
        <taxon>Clostridia</taxon>
        <taxon>Peptostreptococcales</taxon>
        <taxon>Peptostreptococcaceae</taxon>
        <taxon>Paraclostridium</taxon>
    </lineage>
</organism>